<evidence type="ECO:0000256" key="1">
    <source>
        <dbReference type="SAM" id="SignalP"/>
    </source>
</evidence>
<reference evidence="2 3" key="1">
    <citation type="submission" date="2020-11" db="EMBL/GenBank/DDBJ databases">
        <authorList>
            <person name="Wallbank WR R."/>
            <person name="Pardo Diaz C."/>
            <person name="Kozak K."/>
            <person name="Martin S."/>
            <person name="Jiggins C."/>
            <person name="Moest M."/>
            <person name="Warren A I."/>
            <person name="Generalovic N T."/>
            <person name="Byers J.R.P. K."/>
            <person name="Montejo-Kovacevich G."/>
            <person name="Yen C E."/>
        </authorList>
    </citation>
    <scope>NUCLEOTIDE SEQUENCE [LARGE SCALE GENOMIC DNA]</scope>
</reference>
<protein>
    <submittedName>
        <fullName evidence="2">Uncharacterized protein</fullName>
    </submittedName>
</protein>
<proteinExistence type="predicted"/>
<organism evidence="2 3">
    <name type="scientific">Hermetia illucens</name>
    <name type="common">Black soldier fly</name>
    <dbReference type="NCBI Taxonomy" id="343691"/>
    <lineage>
        <taxon>Eukaryota</taxon>
        <taxon>Metazoa</taxon>
        <taxon>Ecdysozoa</taxon>
        <taxon>Arthropoda</taxon>
        <taxon>Hexapoda</taxon>
        <taxon>Insecta</taxon>
        <taxon>Pterygota</taxon>
        <taxon>Neoptera</taxon>
        <taxon>Endopterygota</taxon>
        <taxon>Diptera</taxon>
        <taxon>Brachycera</taxon>
        <taxon>Stratiomyomorpha</taxon>
        <taxon>Stratiomyidae</taxon>
        <taxon>Hermetiinae</taxon>
        <taxon>Hermetia</taxon>
    </lineage>
</organism>
<dbReference type="InParanoid" id="A0A7R8UXQ0"/>
<dbReference type="AlphaFoldDB" id="A0A7R8UXQ0"/>
<accession>A0A7R8UXQ0</accession>
<sequence length="196" mass="21334">MYELQCLVIALLHIPLMNAALAITGQPCGLKNCSLNEFCNSFNNHCEKCEGICNDPSHNFDAQTCVKQCQDYLHDVRYGSSPALQDEIKQLQQQQKTNTILLIKPTKAPVNNSQPVGNENLPPINIPIVRNGGEAVGIGANVLSVSGTDVSTMPTLTTPIHNRYPAENSTTEYSYDNAALQVTPSTEKPKGSETTF</sequence>
<dbReference type="FunCoup" id="A0A7R8UXQ0">
    <property type="interactions" value="59"/>
</dbReference>
<dbReference type="Proteomes" id="UP000594454">
    <property type="component" value="Chromosome 4"/>
</dbReference>
<dbReference type="EMBL" id="LR899012">
    <property type="protein sequence ID" value="CAD7087864.1"/>
    <property type="molecule type" value="Genomic_DNA"/>
</dbReference>
<evidence type="ECO:0000313" key="2">
    <source>
        <dbReference type="EMBL" id="CAD7087864.1"/>
    </source>
</evidence>
<name>A0A7R8UXQ0_HERIL</name>
<feature type="chain" id="PRO_5031225523" evidence="1">
    <location>
        <begin position="23"/>
        <end position="196"/>
    </location>
</feature>
<keyword evidence="3" id="KW-1185">Reference proteome</keyword>
<gene>
    <name evidence="2" type="ORF">HERILL_LOCUS10541</name>
</gene>
<keyword evidence="1" id="KW-0732">Signal</keyword>
<feature type="signal peptide" evidence="1">
    <location>
        <begin position="1"/>
        <end position="22"/>
    </location>
</feature>
<dbReference type="OrthoDB" id="6599193at2759"/>
<evidence type="ECO:0000313" key="3">
    <source>
        <dbReference type="Proteomes" id="UP000594454"/>
    </source>
</evidence>